<dbReference type="Pfam" id="PF07715">
    <property type="entry name" value="Plug"/>
    <property type="match status" value="1"/>
</dbReference>
<evidence type="ECO:0000256" key="9">
    <source>
        <dbReference type="RuleBase" id="RU003357"/>
    </source>
</evidence>
<name>A0A1I2KRQ7_9BACT</name>
<organism evidence="13 14">
    <name type="scientific">Sunxiuqinia elliptica</name>
    <dbReference type="NCBI Taxonomy" id="655355"/>
    <lineage>
        <taxon>Bacteria</taxon>
        <taxon>Pseudomonadati</taxon>
        <taxon>Bacteroidota</taxon>
        <taxon>Bacteroidia</taxon>
        <taxon>Marinilabiliales</taxon>
        <taxon>Prolixibacteraceae</taxon>
        <taxon>Sunxiuqinia</taxon>
    </lineage>
</organism>
<protein>
    <submittedName>
        <fullName evidence="13">TonB-linked outer membrane protein, SusC/RagA family</fullName>
    </submittedName>
</protein>
<dbReference type="PROSITE" id="PS52016">
    <property type="entry name" value="TONB_DEPENDENT_REC_3"/>
    <property type="match status" value="1"/>
</dbReference>
<keyword evidence="3 8" id="KW-1134">Transmembrane beta strand</keyword>
<evidence type="ECO:0000313" key="14">
    <source>
        <dbReference type="Proteomes" id="UP000198964"/>
    </source>
</evidence>
<dbReference type="AlphaFoldDB" id="A0A1I2KRQ7"/>
<dbReference type="InterPro" id="IPR023996">
    <property type="entry name" value="TonB-dep_OMP_SusC/RagA"/>
</dbReference>
<dbReference type="STRING" id="655355.SAMN05216283_112104"/>
<gene>
    <name evidence="13" type="ORF">SAMN05216283_112104</name>
</gene>
<evidence type="ECO:0000256" key="3">
    <source>
        <dbReference type="ARBA" id="ARBA00022452"/>
    </source>
</evidence>
<evidence type="ECO:0000256" key="5">
    <source>
        <dbReference type="ARBA" id="ARBA00023077"/>
    </source>
</evidence>
<dbReference type="InterPro" id="IPR023997">
    <property type="entry name" value="TonB-dep_OMP_SusC/RagA_CS"/>
</dbReference>
<dbReference type="Pfam" id="PF00593">
    <property type="entry name" value="TonB_dep_Rec_b-barrel"/>
    <property type="match status" value="1"/>
</dbReference>
<evidence type="ECO:0000256" key="1">
    <source>
        <dbReference type="ARBA" id="ARBA00004571"/>
    </source>
</evidence>
<keyword evidence="14" id="KW-1185">Reference proteome</keyword>
<reference evidence="13 14" key="1">
    <citation type="submission" date="2016-10" db="EMBL/GenBank/DDBJ databases">
        <authorList>
            <person name="de Groot N.N."/>
        </authorList>
    </citation>
    <scope>NUCLEOTIDE SEQUENCE [LARGE SCALE GENOMIC DNA]</scope>
    <source>
        <strain evidence="13 14">CGMCC 1.9156</strain>
    </source>
</reference>
<dbReference type="GO" id="GO:0009279">
    <property type="term" value="C:cell outer membrane"/>
    <property type="evidence" value="ECO:0007669"/>
    <property type="project" value="UniProtKB-SubCell"/>
</dbReference>
<dbReference type="SUPFAM" id="SSF56935">
    <property type="entry name" value="Porins"/>
    <property type="match status" value="1"/>
</dbReference>
<evidence type="ECO:0000256" key="8">
    <source>
        <dbReference type="PROSITE-ProRule" id="PRU01360"/>
    </source>
</evidence>
<dbReference type="RefSeq" id="WP_212733552.1">
    <property type="nucleotide sequence ID" value="NZ_FONW01000012.1"/>
</dbReference>
<comment type="subcellular location">
    <subcellularLocation>
        <location evidence="1 8">Cell outer membrane</location>
        <topology evidence="1 8">Multi-pass membrane protein</topology>
    </subcellularLocation>
</comment>
<accession>A0A1I2KRQ7</accession>
<keyword evidence="4 8" id="KW-0812">Transmembrane</keyword>
<comment type="similarity">
    <text evidence="8 9">Belongs to the TonB-dependent receptor family.</text>
</comment>
<feature type="domain" description="TonB-dependent receptor plug" evidence="12">
    <location>
        <begin position="59"/>
        <end position="167"/>
    </location>
</feature>
<proteinExistence type="inferred from homology"/>
<evidence type="ECO:0000313" key="13">
    <source>
        <dbReference type="EMBL" id="SFF67606.1"/>
    </source>
</evidence>
<keyword evidence="2 8" id="KW-0813">Transport</keyword>
<dbReference type="InterPro" id="IPR012910">
    <property type="entry name" value="Plug_dom"/>
</dbReference>
<dbReference type="InterPro" id="IPR036942">
    <property type="entry name" value="Beta-barrel_TonB_sf"/>
</dbReference>
<dbReference type="Gene3D" id="2.40.170.20">
    <property type="entry name" value="TonB-dependent receptor, beta-barrel domain"/>
    <property type="match status" value="1"/>
</dbReference>
<feature type="signal peptide" evidence="10">
    <location>
        <begin position="1"/>
        <end position="30"/>
    </location>
</feature>
<keyword evidence="6 8" id="KW-0472">Membrane</keyword>
<dbReference type="Proteomes" id="UP000198964">
    <property type="component" value="Unassembled WGS sequence"/>
</dbReference>
<evidence type="ECO:0000259" key="11">
    <source>
        <dbReference type="Pfam" id="PF00593"/>
    </source>
</evidence>
<evidence type="ECO:0000256" key="6">
    <source>
        <dbReference type="ARBA" id="ARBA00023136"/>
    </source>
</evidence>
<keyword evidence="5 9" id="KW-0798">TonB box</keyword>
<feature type="domain" description="TonB-dependent receptor-like beta-barrel" evidence="11">
    <location>
        <begin position="346"/>
        <end position="769"/>
    </location>
</feature>
<feature type="chain" id="PRO_5011652702" evidence="10">
    <location>
        <begin position="31"/>
        <end position="954"/>
    </location>
</feature>
<dbReference type="InterPro" id="IPR039426">
    <property type="entry name" value="TonB-dep_rcpt-like"/>
</dbReference>
<evidence type="ECO:0000256" key="7">
    <source>
        <dbReference type="ARBA" id="ARBA00023237"/>
    </source>
</evidence>
<evidence type="ECO:0000259" key="12">
    <source>
        <dbReference type="Pfam" id="PF07715"/>
    </source>
</evidence>
<sequence length="954" mass="105882">MIDIFNIKPAIVLRSLLLLGALVMANAVLAQEKNINSKDTVELIKVIKEEPGAFFSVDKLTSTAAVSSVSGNKLYKTANANLTNTLYGVLPGLTVSQGSGQPGYDAATLHIRGMGTYNNQEYTIYVDGFQTTSTYFQYLSPSEIESVAILKDAAALATFGMKGANGVLWVTTKRGSVGKTKIQVQARTGFQQPLNINKPLGSYDYARLYNEAISNDNGRVWSPAYTDSDLQAYQNGTGVNTDWYDEVLKDYAPYSSLDASFSGGSEAARYYLMVGYMQNGGLYDTSNDDTHSNAQMDQYTIRTNLDFKVFDIFEGKVDIGGRIEDRKYPNFDGNSLWANLAKYPSNIYAPQNPNGSWTGTTTYPDNPLASIRALGYHSTHDRTLQANFKLKERLDFIADGLYMSQGVSFSSWTRGTYNVTRDYARYIGDKQQTTNKNTNPSVYDDNGTNQWNWVQFTTSLGYQHDWGKNHFISEVNYLHYTYDIDQNQNGRAGVNTNYAHQNIAGRLHYDYDTRYVAELGFAYSASDNYAEGNRWGFYPTISGAWILSNEAFLKDNKLVDYLKLRASLGQSGFDSFWGGRYFYQLYYSNLGAYPTGNDDPKWNQGMGQAYVPNSEIFAEKSTKYNVGIDGKLFGKLDVTLDGYLDKRTGIVTRDNSLMAVLGTTPPYINIGEVTNKGVELSLNFTDQLGDFSYYLGGIVAYSSNKIDYMAEIPQLSPEAMQTGNPMGSSFGYQADGFYDITDFDSNGQLRNDLPVPGFGAVQPGDIKYVDRNGDAEINEADLVKVGKNYFPKVNYSISLGAAYKGFDFSMIIQGVAGRTVNLLHVRDQSLAFVDNGNAYALAEGRWAYYPEQGIDTRAEATYPRLSTMGNSNNYINSTFWMKNGDFIKLRNVELGYTIPKALGSKLGLAEARFFVSGANLLTLSSLLDDYNIDPETMSGYAAMKSMNIGVTVNF</sequence>
<dbReference type="EMBL" id="FONW01000012">
    <property type="protein sequence ID" value="SFF67606.1"/>
    <property type="molecule type" value="Genomic_DNA"/>
</dbReference>
<evidence type="ECO:0000256" key="2">
    <source>
        <dbReference type="ARBA" id="ARBA00022448"/>
    </source>
</evidence>
<dbReference type="NCBIfam" id="TIGR04057">
    <property type="entry name" value="SusC_RagA_signa"/>
    <property type="match status" value="1"/>
</dbReference>
<dbReference type="InterPro" id="IPR000531">
    <property type="entry name" value="Beta-barrel_TonB"/>
</dbReference>
<dbReference type="InterPro" id="IPR037066">
    <property type="entry name" value="Plug_dom_sf"/>
</dbReference>
<dbReference type="Gene3D" id="2.170.130.10">
    <property type="entry name" value="TonB-dependent receptor, plug domain"/>
    <property type="match status" value="1"/>
</dbReference>
<keyword evidence="7 8" id="KW-0998">Cell outer membrane</keyword>
<evidence type="ECO:0000256" key="10">
    <source>
        <dbReference type="SAM" id="SignalP"/>
    </source>
</evidence>
<keyword evidence="10" id="KW-0732">Signal</keyword>
<dbReference type="NCBIfam" id="TIGR04056">
    <property type="entry name" value="OMP_RagA_SusC"/>
    <property type="match status" value="1"/>
</dbReference>
<evidence type="ECO:0000256" key="4">
    <source>
        <dbReference type="ARBA" id="ARBA00022692"/>
    </source>
</evidence>